<name>A0ABW9NMH8_9ACTN</name>
<evidence type="ECO:0000313" key="4">
    <source>
        <dbReference type="EMBL" id="MQS34522.1"/>
    </source>
</evidence>
<dbReference type="Pfam" id="PF01757">
    <property type="entry name" value="Acyl_transf_3"/>
    <property type="match status" value="1"/>
</dbReference>
<dbReference type="PANTHER" id="PTHR23028:SF53">
    <property type="entry name" value="ACYL_TRANSF_3 DOMAIN-CONTAINING PROTEIN"/>
    <property type="match status" value="1"/>
</dbReference>
<dbReference type="EMBL" id="VDEQ01000021">
    <property type="protein sequence ID" value="MQS34522.1"/>
    <property type="molecule type" value="Genomic_DNA"/>
</dbReference>
<keyword evidence="2" id="KW-1133">Transmembrane helix</keyword>
<feature type="region of interest" description="Disordered" evidence="1">
    <location>
        <begin position="372"/>
        <end position="413"/>
    </location>
</feature>
<feature type="transmembrane region" description="Helical" evidence="2">
    <location>
        <begin position="272"/>
        <end position="293"/>
    </location>
</feature>
<feature type="compositionally biased region" description="Pro residues" evidence="1">
    <location>
        <begin position="378"/>
        <end position="392"/>
    </location>
</feature>
<evidence type="ECO:0000313" key="5">
    <source>
        <dbReference type="Proteomes" id="UP000460558"/>
    </source>
</evidence>
<organism evidence="4 5">
    <name type="scientific">Streptomyces katsurahamanus</name>
    <dbReference type="NCBI Taxonomy" id="2577098"/>
    <lineage>
        <taxon>Bacteria</taxon>
        <taxon>Bacillati</taxon>
        <taxon>Actinomycetota</taxon>
        <taxon>Actinomycetes</taxon>
        <taxon>Kitasatosporales</taxon>
        <taxon>Streptomycetaceae</taxon>
        <taxon>Streptomyces</taxon>
    </lineage>
</organism>
<feature type="transmembrane region" description="Helical" evidence="2">
    <location>
        <begin position="56"/>
        <end position="80"/>
    </location>
</feature>
<feature type="transmembrane region" description="Helical" evidence="2">
    <location>
        <begin position="216"/>
        <end position="240"/>
    </location>
</feature>
<proteinExistence type="predicted"/>
<dbReference type="RefSeq" id="WP_153480637.1">
    <property type="nucleotide sequence ID" value="NZ_VDEQ01000021.1"/>
</dbReference>
<feature type="transmembrane region" description="Helical" evidence="2">
    <location>
        <begin position="177"/>
        <end position="196"/>
    </location>
</feature>
<keyword evidence="2" id="KW-0812">Transmembrane</keyword>
<feature type="transmembrane region" description="Helical" evidence="2">
    <location>
        <begin position="148"/>
        <end position="170"/>
    </location>
</feature>
<dbReference type="GO" id="GO:0016746">
    <property type="term" value="F:acyltransferase activity"/>
    <property type="evidence" value="ECO:0007669"/>
    <property type="project" value="UniProtKB-KW"/>
</dbReference>
<evidence type="ECO:0000259" key="3">
    <source>
        <dbReference type="Pfam" id="PF01757"/>
    </source>
</evidence>
<dbReference type="InterPro" id="IPR050879">
    <property type="entry name" value="Acyltransferase_3"/>
</dbReference>
<keyword evidence="5" id="KW-1185">Reference proteome</keyword>
<keyword evidence="4" id="KW-0012">Acyltransferase</keyword>
<comment type="caution">
    <text evidence="4">The sequence shown here is derived from an EMBL/GenBank/DDBJ whole genome shotgun (WGS) entry which is preliminary data.</text>
</comment>
<dbReference type="InterPro" id="IPR002656">
    <property type="entry name" value="Acyl_transf_3_dom"/>
</dbReference>
<sequence length="413" mass="45528">MTSSTTKDGPAAVHKPTLLPSLTSLRFFVAVIIFLFHATGYVLFTSSDVSKRFVDLVTMGGWAGMSFFFMLSGYVLTWVARPTDRAGGFWRRRLVRVFPNHLVMLAVTAILMVTVLDQVFDERKALLNVLLLQAWSPHLDVRTAFNSVSWSLSAELLFYLCFPVLLTLVRRIRPERLWTWTIGLLTLITLVVPLAVNRLPHREVIPFVELGAEQFWIIFHFPPVRMLEFIVGMLLARIVITGRRVPLSFGGAAALTVAAYAVGPLFPPVFRMVAVMAAPLALLIAAAAVSDLHQQRPTLLSSRPMVYLGNLSYAFYLVHLQVLVYGSYWLDTTTPGSTPFGIAVLVLLFTVAVALSWLLFAAVEQPMMRRFGSKPRAPKTPPQPLGPDPEPAAPADRTPATAGAVAESSGGIR</sequence>
<feature type="transmembrane region" description="Helical" evidence="2">
    <location>
        <begin position="101"/>
        <end position="120"/>
    </location>
</feature>
<feature type="domain" description="Acyltransferase 3" evidence="3">
    <location>
        <begin position="21"/>
        <end position="358"/>
    </location>
</feature>
<keyword evidence="2" id="KW-0472">Membrane</keyword>
<feature type="transmembrane region" description="Helical" evidence="2">
    <location>
        <begin position="25"/>
        <end position="44"/>
    </location>
</feature>
<feature type="transmembrane region" description="Helical" evidence="2">
    <location>
        <begin position="305"/>
        <end position="328"/>
    </location>
</feature>
<reference evidence="4 5" key="1">
    <citation type="submission" date="2019-06" db="EMBL/GenBank/DDBJ databases">
        <title>Comparative genomics and metabolomics analyses of clavulanic acid producing Streptomyces species provides insight into specialized metabolism and evolution of beta-lactam biosynthetic gene clusters.</title>
        <authorList>
            <person name="Moore M.A."/>
            <person name="Cruz-Morales P."/>
            <person name="Barona Gomez F."/>
            <person name="Kapil T."/>
        </authorList>
    </citation>
    <scope>NUCLEOTIDE SEQUENCE [LARGE SCALE GENOMIC DNA]</scope>
    <source>
        <strain evidence="4 5">T-272</strain>
    </source>
</reference>
<evidence type="ECO:0000256" key="2">
    <source>
        <dbReference type="SAM" id="Phobius"/>
    </source>
</evidence>
<dbReference type="Proteomes" id="UP000460558">
    <property type="component" value="Unassembled WGS sequence"/>
</dbReference>
<keyword evidence="4" id="KW-0808">Transferase</keyword>
<protein>
    <submittedName>
        <fullName evidence="4">Acyltransferase</fullName>
    </submittedName>
</protein>
<feature type="transmembrane region" description="Helical" evidence="2">
    <location>
        <begin position="247"/>
        <end position="266"/>
    </location>
</feature>
<feature type="compositionally biased region" description="Low complexity" evidence="1">
    <location>
        <begin position="393"/>
        <end position="404"/>
    </location>
</feature>
<feature type="transmembrane region" description="Helical" evidence="2">
    <location>
        <begin position="340"/>
        <end position="363"/>
    </location>
</feature>
<gene>
    <name evidence="4" type="ORF">FFZ77_02445</name>
</gene>
<accession>A0ABW9NMH8</accession>
<evidence type="ECO:0000256" key="1">
    <source>
        <dbReference type="SAM" id="MobiDB-lite"/>
    </source>
</evidence>
<dbReference type="PANTHER" id="PTHR23028">
    <property type="entry name" value="ACETYLTRANSFERASE"/>
    <property type="match status" value="1"/>
</dbReference>